<evidence type="ECO:0000256" key="1">
    <source>
        <dbReference type="SAM" id="MobiDB-lite"/>
    </source>
</evidence>
<gene>
    <name evidence="3" type="ORF">HK413_14245</name>
</gene>
<name>A0ABX1W458_9SPHI</name>
<reference evidence="3 4" key="1">
    <citation type="submission" date="2020-05" db="EMBL/GenBank/DDBJ databases">
        <authorList>
            <person name="Khan S.A."/>
            <person name="Jeon C.O."/>
            <person name="Chun B.H."/>
        </authorList>
    </citation>
    <scope>NUCLEOTIDE SEQUENCE [LARGE SCALE GENOMIC DNA]</scope>
    <source>
        <strain evidence="3 4">S1162</strain>
    </source>
</reference>
<dbReference type="InterPro" id="IPR041700">
    <property type="entry name" value="OMP_b-brl_3"/>
</dbReference>
<feature type="domain" description="Outer membrane protein beta-barrel" evidence="2">
    <location>
        <begin position="2"/>
        <end position="250"/>
    </location>
</feature>
<evidence type="ECO:0000259" key="2">
    <source>
        <dbReference type="Pfam" id="PF14905"/>
    </source>
</evidence>
<evidence type="ECO:0000313" key="4">
    <source>
        <dbReference type="Proteomes" id="UP000566071"/>
    </source>
</evidence>
<evidence type="ECO:0000313" key="3">
    <source>
        <dbReference type="EMBL" id="NNU34915.1"/>
    </source>
</evidence>
<comment type="caution">
    <text evidence="3">The sequence shown here is derived from an EMBL/GenBank/DDBJ whole genome shotgun (WGS) entry which is preliminary data.</text>
</comment>
<sequence length="284" mass="32512">MDWFPHVQLNYTVNDKNELNFSYDRGINRALYELINPFRRYVDLYDYTAGNPNLLPQYTDKIELTHTYNKTLVTSLYGMTTTNFYGFTNLLQNDSNKVSVTTNSNFGIYSVLGIRVSAPVVFTSWWDASFSVDASYQRIKAYPQYGNLNKGTQDVIFSGTQNFKISNTLTAQLLGKYETPTFYGIGQFRYVYRIDAAVNKQLFNKRGNLRLIVNDIFNTQRDYDVIKYQNLNATIFDKAESRWFKLSFSYKFGNSSLKSNAKHSAGNEDEQNRAGGVAGTGNSN</sequence>
<proteinExistence type="predicted"/>
<dbReference type="SUPFAM" id="SSF56935">
    <property type="entry name" value="Porins"/>
    <property type="match status" value="1"/>
</dbReference>
<dbReference type="Proteomes" id="UP000566071">
    <property type="component" value="Unassembled WGS sequence"/>
</dbReference>
<dbReference type="RefSeq" id="WP_175270581.1">
    <property type="nucleotide sequence ID" value="NZ_JABFCR010000080.1"/>
</dbReference>
<dbReference type="EMBL" id="JABFCR010000080">
    <property type="protein sequence ID" value="NNU34915.1"/>
    <property type="molecule type" value="Genomic_DNA"/>
</dbReference>
<protein>
    <submittedName>
        <fullName evidence="3">Outer membrane beta-barrel protein</fullName>
    </submittedName>
</protein>
<feature type="region of interest" description="Disordered" evidence="1">
    <location>
        <begin position="260"/>
        <end position="284"/>
    </location>
</feature>
<dbReference type="Pfam" id="PF14905">
    <property type="entry name" value="OMP_b-brl_3"/>
    <property type="match status" value="1"/>
</dbReference>
<organism evidence="3 4">
    <name type="scientific">Mucilaginibacter humi</name>
    <dbReference type="NCBI Taxonomy" id="2732510"/>
    <lineage>
        <taxon>Bacteria</taxon>
        <taxon>Pseudomonadati</taxon>
        <taxon>Bacteroidota</taxon>
        <taxon>Sphingobacteriia</taxon>
        <taxon>Sphingobacteriales</taxon>
        <taxon>Sphingobacteriaceae</taxon>
        <taxon>Mucilaginibacter</taxon>
    </lineage>
</organism>
<keyword evidence="4" id="KW-1185">Reference proteome</keyword>
<accession>A0ABX1W458</accession>